<dbReference type="InterPro" id="IPR018766">
    <property type="entry name" value="Zinicin_2"/>
</dbReference>
<dbReference type="InterPro" id="IPR022454">
    <property type="entry name" value="CHP03883_F420-assoc"/>
</dbReference>
<dbReference type="SUPFAM" id="SSF55486">
    <property type="entry name" value="Metalloproteases ('zincins'), catalytic domain"/>
    <property type="match status" value="1"/>
</dbReference>
<dbReference type="NCBIfam" id="TIGR03624">
    <property type="entry name" value="putative hydrolase"/>
    <property type="match status" value="1"/>
</dbReference>
<keyword evidence="1" id="KW-0482">Metalloprotease</keyword>
<evidence type="ECO:0000313" key="2">
    <source>
        <dbReference type="Proteomes" id="UP000662939"/>
    </source>
</evidence>
<dbReference type="Gene3D" id="1.20.150.30">
    <property type="entry name" value="Zincin-like metallopeptidase, N-terminal domain"/>
    <property type="match status" value="1"/>
</dbReference>
<evidence type="ECO:0000313" key="1">
    <source>
        <dbReference type="EMBL" id="QSB05052.1"/>
    </source>
</evidence>
<dbReference type="Pfam" id="PF10103">
    <property type="entry name" value="Zincin_2"/>
    <property type="match status" value="1"/>
</dbReference>
<dbReference type="KEGG" id="nav:JQS30_15030"/>
<name>A0A895XMQ9_9ACTN</name>
<keyword evidence="2" id="KW-1185">Reference proteome</keyword>
<dbReference type="PANTHER" id="PTHR39420:SF1">
    <property type="entry name" value="HYDROLASE"/>
    <property type="match status" value="1"/>
</dbReference>
<keyword evidence="1" id="KW-0378">Hydrolase</keyword>
<protein>
    <submittedName>
        <fullName evidence="1">Zinc-dependent metalloprotease</fullName>
    </submittedName>
</protein>
<reference evidence="1" key="1">
    <citation type="submission" date="2021-02" db="EMBL/GenBank/DDBJ databases">
        <title>Natronoglycomyces albus gen. nov., sp. nov, a haloalkaliphilic actinobacterium from a soda solonchak soil.</title>
        <authorList>
            <person name="Sorokin D.Y."/>
            <person name="Khijniak T.V."/>
            <person name="Zakharycheva A.P."/>
            <person name="Boueva O.V."/>
            <person name="Ariskina E.V."/>
            <person name="Hahnke R.L."/>
            <person name="Bunk B."/>
            <person name="Sproer C."/>
            <person name="Schumann P."/>
            <person name="Evtushenko L.I."/>
            <person name="Kublanov I.V."/>
        </authorList>
    </citation>
    <scope>NUCLEOTIDE SEQUENCE</scope>
    <source>
        <strain evidence="1">DSM 106290</strain>
    </source>
</reference>
<sequence>MTEATTAIIPSRAAIPALDWNTALACARVLGRGGPSVPMATATAAVTELREVAAESVGMVSEYTRLECNPLVPIEVVDRYRWVEANVDGLSALLRRYEKPAEGGEGSNPITAASRLAGAQAGVVLSYVSSKVLGQLEPFATESGRLLLVAPNVVETERKLRLPTTDFRLWIAIHESTHLAQFSGVNWLRSHFLHLIDNFFAADDESDRSVSQMRRALATAADGVRGRNSSGTSLLQAVVTDEQRDALNQLQNLMTVLEGHAEATMDAVAQTHIRNLDLLRRRFDHRRHHPGPVQRLIRQLLGMDGKIQQYARGRAFVDHAIAEAGIDGFNRIWNTPDNLPTEDEIGRPQQWLQRINP</sequence>
<proteinExistence type="predicted"/>
<dbReference type="AlphaFoldDB" id="A0A895XMQ9"/>
<gene>
    <name evidence="1" type="ORF">JQS30_15030</name>
</gene>
<accession>A0A895XMQ9</accession>
<dbReference type="GO" id="GO:0008237">
    <property type="term" value="F:metallopeptidase activity"/>
    <property type="evidence" value="ECO:0007669"/>
    <property type="project" value="UniProtKB-KW"/>
</dbReference>
<dbReference type="PANTHER" id="PTHR39420">
    <property type="match status" value="1"/>
</dbReference>
<dbReference type="EMBL" id="CP070496">
    <property type="protein sequence ID" value="QSB05052.1"/>
    <property type="molecule type" value="Genomic_DNA"/>
</dbReference>
<dbReference type="NCBIfam" id="TIGR03883">
    <property type="entry name" value="DUF2342_F420"/>
    <property type="match status" value="1"/>
</dbReference>
<dbReference type="RefSeq" id="WP_213171053.1">
    <property type="nucleotide sequence ID" value="NZ_CP070496.1"/>
</dbReference>
<dbReference type="Proteomes" id="UP000662939">
    <property type="component" value="Chromosome"/>
</dbReference>
<dbReference type="InterPro" id="IPR042271">
    <property type="entry name" value="Zinicin_2_N"/>
</dbReference>
<keyword evidence="1" id="KW-0645">Protease</keyword>
<organism evidence="1 2">
    <name type="scientific">Natronoglycomyces albus</name>
    <dbReference type="NCBI Taxonomy" id="2811108"/>
    <lineage>
        <taxon>Bacteria</taxon>
        <taxon>Bacillati</taxon>
        <taxon>Actinomycetota</taxon>
        <taxon>Actinomycetes</taxon>
        <taxon>Glycomycetales</taxon>
        <taxon>Glycomycetaceae</taxon>
        <taxon>Natronoglycomyces</taxon>
    </lineage>
</organism>